<organism evidence="1 2">
    <name type="scientific">Paenibacillus mesotrionivorans</name>
    <dbReference type="NCBI Taxonomy" id="3160968"/>
    <lineage>
        <taxon>Bacteria</taxon>
        <taxon>Bacillati</taxon>
        <taxon>Bacillota</taxon>
        <taxon>Bacilli</taxon>
        <taxon>Bacillales</taxon>
        <taxon>Paenibacillaceae</taxon>
        <taxon>Paenibacillus</taxon>
    </lineage>
</organism>
<keyword evidence="2" id="KW-1185">Reference proteome</keyword>
<proteinExistence type="predicted"/>
<sequence length="249" mass="27850">MHVMFQKLLQGIELTGDLKSDVSAFLTGNDCPATALHSMEVGEEARSTALRFGGDPQAAEAAGWLHDISAVFPADTRVEVARILQVEVLPEEEQFPMIIHQKLSRVMAEDIFGIRNTEILDAVGCHTTLRAGSSHLDRILFVADKIAWDQTGTPPYLDRLNAELERSLEHGAYAYLSYLWERRNTLRVIHPWLREAHGELEQALRLPVKPRCSAFVVLDLDGTLLNSRKEVSPRNAKAVLDCGHGQRYT</sequence>
<gene>
    <name evidence="1" type="ORF">ACI1P1_03390</name>
</gene>
<dbReference type="Proteomes" id="UP001631969">
    <property type="component" value="Unassembled WGS sequence"/>
</dbReference>
<evidence type="ECO:0000313" key="1">
    <source>
        <dbReference type="EMBL" id="MFM9327337.1"/>
    </source>
</evidence>
<protein>
    <submittedName>
        <fullName evidence="1">HD domain-containing protein</fullName>
    </submittedName>
</protein>
<evidence type="ECO:0000313" key="2">
    <source>
        <dbReference type="Proteomes" id="UP001631969"/>
    </source>
</evidence>
<name>A0ACC7NSP5_9BACL</name>
<dbReference type="EMBL" id="JBJURJ010000002">
    <property type="protein sequence ID" value="MFM9327337.1"/>
    <property type="molecule type" value="Genomic_DNA"/>
</dbReference>
<comment type="caution">
    <text evidence="1">The sequence shown here is derived from an EMBL/GenBank/DDBJ whole genome shotgun (WGS) entry which is preliminary data.</text>
</comment>
<reference evidence="1" key="1">
    <citation type="submission" date="2024-12" db="EMBL/GenBank/DDBJ databases">
        <authorList>
            <person name="Wu N."/>
        </authorList>
    </citation>
    <scope>NUCLEOTIDE SEQUENCE</scope>
    <source>
        <strain evidence="1">P15</strain>
    </source>
</reference>
<accession>A0ACC7NSP5</accession>